<proteinExistence type="predicted"/>
<reference evidence="2 3" key="1">
    <citation type="submission" date="2016-03" db="EMBL/GenBank/DDBJ databases">
        <title>Choanephora cucurbitarum.</title>
        <authorList>
            <person name="Min B."/>
            <person name="Park H."/>
            <person name="Park J.-H."/>
            <person name="Shin H.-D."/>
            <person name="Choi I.-G."/>
        </authorList>
    </citation>
    <scope>NUCLEOTIDE SEQUENCE [LARGE SCALE GENOMIC DNA]</scope>
    <source>
        <strain evidence="2 3">KUS-F28377</strain>
    </source>
</reference>
<feature type="compositionally biased region" description="Low complexity" evidence="1">
    <location>
        <begin position="170"/>
        <end position="186"/>
    </location>
</feature>
<dbReference type="Proteomes" id="UP000093000">
    <property type="component" value="Unassembled WGS sequence"/>
</dbReference>
<dbReference type="EMBL" id="LUGH01000363">
    <property type="protein sequence ID" value="OBZ85753.1"/>
    <property type="molecule type" value="Genomic_DNA"/>
</dbReference>
<evidence type="ECO:0000313" key="3">
    <source>
        <dbReference type="Proteomes" id="UP000093000"/>
    </source>
</evidence>
<feature type="compositionally biased region" description="Polar residues" evidence="1">
    <location>
        <begin position="158"/>
        <end position="169"/>
    </location>
</feature>
<comment type="caution">
    <text evidence="2">The sequence shown here is derived from an EMBL/GenBank/DDBJ whole genome shotgun (WGS) entry which is preliminary data.</text>
</comment>
<evidence type="ECO:0000313" key="2">
    <source>
        <dbReference type="EMBL" id="OBZ85753.1"/>
    </source>
</evidence>
<keyword evidence="3" id="KW-1185">Reference proteome</keyword>
<sequence length="360" mass="40010">MSQPIKVYLHPPSPTTSLICTLPSVKSLFPEPMDEDESATSVKCEHMSPIQQQQQQQLPSIRVTEDTDGPLDTNHRRLSFSNKLDTIEPQLDSLSISTSPYQQSPIMTFSSPSSTTSSIVGSPLISPISDGPFLLPPPDHNTLRRCRSVSNSSVASSPTQSPYASFSFRSLSEPPTLNLPSSSSSSCTEDENDIVLDEDNENKKKKKKNRVEECHPIFGPKRKRGRPPNASRPEMQADSNFTFVKPTVWDVKQQNHQEEPHSISHASNTPHSAESTVLSEGINTFTATNMDMALNIPKKKRGRKPKKQLAGNSCFVWRDLTAPRGANKKTHVSKSKKQENSSNHYDQFNSSEIKVLDNKQ</sequence>
<dbReference type="AlphaFoldDB" id="A0A1C7N9F8"/>
<feature type="region of interest" description="Disordered" evidence="1">
    <location>
        <begin position="29"/>
        <end position="74"/>
    </location>
</feature>
<dbReference type="InParanoid" id="A0A1C7N9F8"/>
<feature type="compositionally biased region" description="Low complexity" evidence="1">
    <location>
        <begin position="148"/>
        <end position="157"/>
    </location>
</feature>
<feature type="region of interest" description="Disordered" evidence="1">
    <location>
        <begin position="319"/>
        <end position="360"/>
    </location>
</feature>
<accession>A0A1C7N9F8</accession>
<feature type="region of interest" description="Disordered" evidence="1">
    <location>
        <begin position="130"/>
        <end position="237"/>
    </location>
</feature>
<feature type="compositionally biased region" description="Polar residues" evidence="1">
    <location>
        <begin position="340"/>
        <end position="352"/>
    </location>
</feature>
<feature type="compositionally biased region" description="Basic residues" evidence="1">
    <location>
        <begin position="326"/>
        <end position="335"/>
    </location>
</feature>
<dbReference type="OrthoDB" id="2283716at2759"/>
<protein>
    <submittedName>
        <fullName evidence="2">Uncharacterized protein</fullName>
    </submittedName>
</protein>
<feature type="compositionally biased region" description="Acidic residues" evidence="1">
    <location>
        <begin position="188"/>
        <end position="200"/>
    </location>
</feature>
<evidence type="ECO:0000256" key="1">
    <source>
        <dbReference type="SAM" id="MobiDB-lite"/>
    </source>
</evidence>
<name>A0A1C7N9F8_9FUNG</name>
<gene>
    <name evidence="2" type="ORF">A0J61_06195</name>
</gene>
<organism evidence="2 3">
    <name type="scientific">Choanephora cucurbitarum</name>
    <dbReference type="NCBI Taxonomy" id="101091"/>
    <lineage>
        <taxon>Eukaryota</taxon>
        <taxon>Fungi</taxon>
        <taxon>Fungi incertae sedis</taxon>
        <taxon>Mucoromycota</taxon>
        <taxon>Mucoromycotina</taxon>
        <taxon>Mucoromycetes</taxon>
        <taxon>Mucorales</taxon>
        <taxon>Mucorineae</taxon>
        <taxon>Choanephoraceae</taxon>
        <taxon>Choanephoroideae</taxon>
        <taxon>Choanephora</taxon>
    </lineage>
</organism>